<accession>A0AAD7NE82</accession>
<dbReference type="Proteomes" id="UP001215598">
    <property type="component" value="Unassembled WGS sequence"/>
</dbReference>
<sequence length="358" mass="40154">MQALPPELHSKIYGIACRDDGATGRSLSRVSKRIRDVSAPYRYHSVAVSGPVQIHKLVVRLRSIPPELRRIRSLFIYDYASLDVPPRFPRLVTFRDPAAAATATREDYEALRAEMRAHRTEADEIRNWIYPSDLKHHLVELLSMARETVELLSVVSVKAGTDPTLLQGSFPALERLTIQGPYQVPISPTFAPRLSALNITENALAPGFASTLAHNHPNLLRLRILQCFDIARRIGDTMQLAYVMGIAAPRPSYTDAPQQLRPGVERLLLLEPCTRTELRNFTSQLRLLPLHVDLGKTEEARLALSDWRLSTFGGGVNPYGVPQGVVEPQYYSGISSMEEPLHYHTRPAVMPQIITLFQ</sequence>
<proteinExistence type="predicted"/>
<comment type="caution">
    <text evidence="1">The sequence shown here is derived from an EMBL/GenBank/DDBJ whole genome shotgun (WGS) entry which is preliminary data.</text>
</comment>
<dbReference type="EMBL" id="JARKIB010000046">
    <property type="protein sequence ID" value="KAJ7756601.1"/>
    <property type="molecule type" value="Genomic_DNA"/>
</dbReference>
<organism evidence="1 2">
    <name type="scientific">Mycena metata</name>
    <dbReference type="NCBI Taxonomy" id="1033252"/>
    <lineage>
        <taxon>Eukaryota</taxon>
        <taxon>Fungi</taxon>
        <taxon>Dikarya</taxon>
        <taxon>Basidiomycota</taxon>
        <taxon>Agaricomycotina</taxon>
        <taxon>Agaricomycetes</taxon>
        <taxon>Agaricomycetidae</taxon>
        <taxon>Agaricales</taxon>
        <taxon>Marasmiineae</taxon>
        <taxon>Mycenaceae</taxon>
        <taxon>Mycena</taxon>
    </lineage>
</organism>
<protein>
    <submittedName>
        <fullName evidence="1">Uncharacterized protein</fullName>
    </submittedName>
</protein>
<evidence type="ECO:0000313" key="1">
    <source>
        <dbReference type="EMBL" id="KAJ7756601.1"/>
    </source>
</evidence>
<name>A0AAD7NE82_9AGAR</name>
<dbReference type="AlphaFoldDB" id="A0AAD7NE82"/>
<reference evidence="1" key="1">
    <citation type="submission" date="2023-03" db="EMBL/GenBank/DDBJ databases">
        <title>Massive genome expansion in bonnet fungi (Mycena s.s.) driven by repeated elements and novel gene families across ecological guilds.</title>
        <authorList>
            <consortium name="Lawrence Berkeley National Laboratory"/>
            <person name="Harder C.B."/>
            <person name="Miyauchi S."/>
            <person name="Viragh M."/>
            <person name="Kuo A."/>
            <person name="Thoen E."/>
            <person name="Andreopoulos B."/>
            <person name="Lu D."/>
            <person name="Skrede I."/>
            <person name="Drula E."/>
            <person name="Henrissat B."/>
            <person name="Morin E."/>
            <person name="Kohler A."/>
            <person name="Barry K."/>
            <person name="LaButti K."/>
            <person name="Morin E."/>
            <person name="Salamov A."/>
            <person name="Lipzen A."/>
            <person name="Mereny Z."/>
            <person name="Hegedus B."/>
            <person name="Baldrian P."/>
            <person name="Stursova M."/>
            <person name="Weitz H."/>
            <person name="Taylor A."/>
            <person name="Grigoriev I.V."/>
            <person name="Nagy L.G."/>
            <person name="Martin F."/>
            <person name="Kauserud H."/>
        </authorList>
    </citation>
    <scope>NUCLEOTIDE SEQUENCE</scope>
    <source>
        <strain evidence="1">CBHHK182m</strain>
    </source>
</reference>
<gene>
    <name evidence="1" type="ORF">B0H16DRAFT_1371310</name>
</gene>
<keyword evidence="2" id="KW-1185">Reference proteome</keyword>
<evidence type="ECO:0000313" key="2">
    <source>
        <dbReference type="Proteomes" id="UP001215598"/>
    </source>
</evidence>